<dbReference type="Pfam" id="PF14244">
    <property type="entry name" value="Retrotran_gag_3"/>
    <property type="match status" value="1"/>
</dbReference>
<dbReference type="Proteomes" id="UP001318860">
    <property type="component" value="Unassembled WGS sequence"/>
</dbReference>
<gene>
    <name evidence="2" type="ORF">DH2020_015296</name>
</gene>
<proteinExistence type="predicted"/>
<dbReference type="EMBL" id="JABTTQ020000008">
    <property type="protein sequence ID" value="KAK6150364.1"/>
    <property type="molecule type" value="Genomic_DNA"/>
</dbReference>
<dbReference type="PANTHER" id="PTHR37610">
    <property type="entry name" value="CCHC-TYPE DOMAIN-CONTAINING PROTEIN"/>
    <property type="match status" value="1"/>
</dbReference>
<dbReference type="PANTHER" id="PTHR37610:SF40">
    <property type="entry name" value="OS01G0909600 PROTEIN"/>
    <property type="match status" value="1"/>
</dbReference>
<evidence type="ECO:0000313" key="3">
    <source>
        <dbReference type="Proteomes" id="UP001318860"/>
    </source>
</evidence>
<keyword evidence="3" id="KW-1185">Reference proteome</keyword>
<protein>
    <recommendedName>
        <fullName evidence="1">Retrotransposon Copia-like N-terminal domain-containing protein</fullName>
    </recommendedName>
</protein>
<organism evidence="2 3">
    <name type="scientific">Rehmannia glutinosa</name>
    <name type="common">Chinese foxglove</name>
    <dbReference type="NCBI Taxonomy" id="99300"/>
    <lineage>
        <taxon>Eukaryota</taxon>
        <taxon>Viridiplantae</taxon>
        <taxon>Streptophyta</taxon>
        <taxon>Embryophyta</taxon>
        <taxon>Tracheophyta</taxon>
        <taxon>Spermatophyta</taxon>
        <taxon>Magnoliopsida</taxon>
        <taxon>eudicotyledons</taxon>
        <taxon>Gunneridae</taxon>
        <taxon>Pentapetalae</taxon>
        <taxon>asterids</taxon>
        <taxon>lamiids</taxon>
        <taxon>Lamiales</taxon>
        <taxon>Orobanchaceae</taxon>
        <taxon>Rehmannieae</taxon>
        <taxon>Rehmannia</taxon>
    </lineage>
</organism>
<evidence type="ECO:0000313" key="2">
    <source>
        <dbReference type="EMBL" id="KAK6150364.1"/>
    </source>
</evidence>
<sequence>MANNRINRVWPILQTGVTEVAEHVDDPFRLYSSDHPGLSLVTSQLTGNNYLSWRRAMLIALGAKTKLGFIDGKIDVPEEDSPKYDQWRKVDSIVISWILNSISKDLVDAFIYSNSAKELWDDIAKRFGDCNGPMIYQLERDIANMNQRNIFVVEYFTKLKKLWDELACLMPLPICKNETRRLIVEREMNRRLMQFLMGLQESYDQVRSQLLLMDPLPDVDKAYSMVLRVEKQRNIHLIYPDNSDTVAMSTRINTFGRRGIGRGMIDWNADKRSASNALNNGRGRGYLRRSKEEKAKLVCEHCSMTGHEISECFKLHGYPDWFKQLREDRGRMMANSATEDFQKVGSVDIRKDGSHFDIASMVQQEVSKILAGKDLQTEELKAMGKAVGSLYVFCPSSHIAATSHIPHTLPPDNFILQWHRRLAHASSTVLKHLDFLNRLDIDSVNKSLDQCDTSSSPSMALTSAAGLPTGNVHPIPTFPY</sequence>
<evidence type="ECO:0000259" key="1">
    <source>
        <dbReference type="Pfam" id="PF14244"/>
    </source>
</evidence>
<name>A0ABR0WVU8_REHGL</name>
<accession>A0ABR0WVU8</accession>
<reference evidence="2 3" key="1">
    <citation type="journal article" date="2021" name="Comput. Struct. Biotechnol. J.">
        <title>De novo genome assembly of the potent medicinal plant Rehmannia glutinosa using nanopore technology.</title>
        <authorList>
            <person name="Ma L."/>
            <person name="Dong C."/>
            <person name="Song C."/>
            <person name="Wang X."/>
            <person name="Zheng X."/>
            <person name="Niu Y."/>
            <person name="Chen S."/>
            <person name="Feng W."/>
        </authorList>
    </citation>
    <scope>NUCLEOTIDE SEQUENCE [LARGE SCALE GENOMIC DNA]</scope>
    <source>
        <strain evidence="2">DH-2019</strain>
    </source>
</reference>
<dbReference type="InterPro" id="IPR029472">
    <property type="entry name" value="Copia-like_N"/>
</dbReference>
<feature type="domain" description="Retrotransposon Copia-like N-terminal" evidence="1">
    <location>
        <begin position="32"/>
        <end position="77"/>
    </location>
</feature>
<comment type="caution">
    <text evidence="2">The sequence shown here is derived from an EMBL/GenBank/DDBJ whole genome shotgun (WGS) entry which is preliminary data.</text>
</comment>